<keyword evidence="2" id="KW-1185">Reference proteome</keyword>
<reference evidence="1 2" key="1">
    <citation type="journal article" date="2019" name="Environ. Microbiol.">
        <title>Species interactions and distinct microbial communities in high Arctic permafrost affected cryosols are associated with the CH4 and CO2 gas fluxes.</title>
        <authorList>
            <person name="Altshuler I."/>
            <person name="Hamel J."/>
            <person name="Turney S."/>
            <person name="Magnuson E."/>
            <person name="Levesque R."/>
            <person name="Greer C."/>
            <person name="Whyte L.G."/>
        </authorList>
    </citation>
    <scope>NUCLEOTIDE SEQUENCE [LARGE SCALE GENOMIC DNA]</scope>
    <source>
        <strain evidence="1 2">S9.3B</strain>
    </source>
</reference>
<comment type="caution">
    <text evidence="1">The sequence shown here is derived from an EMBL/GenBank/DDBJ whole genome shotgun (WGS) entry which is preliminary data.</text>
</comment>
<protein>
    <submittedName>
        <fullName evidence="1">Uncharacterized protein</fullName>
    </submittedName>
</protein>
<dbReference type="Proteomes" id="UP000317078">
    <property type="component" value="Unassembled WGS sequence"/>
</dbReference>
<evidence type="ECO:0000313" key="2">
    <source>
        <dbReference type="Proteomes" id="UP000317078"/>
    </source>
</evidence>
<proteinExistence type="predicted"/>
<organism evidence="1 2">
    <name type="scientific">Muricoccus nepalensis</name>
    <dbReference type="NCBI Taxonomy" id="1854500"/>
    <lineage>
        <taxon>Bacteria</taxon>
        <taxon>Pseudomonadati</taxon>
        <taxon>Pseudomonadota</taxon>
        <taxon>Alphaproteobacteria</taxon>
        <taxon>Acetobacterales</taxon>
        <taxon>Roseomonadaceae</taxon>
        <taxon>Muricoccus</taxon>
    </lineage>
</organism>
<dbReference type="AlphaFoldDB" id="A0A502EKG3"/>
<evidence type="ECO:0000313" key="1">
    <source>
        <dbReference type="EMBL" id="TPG37937.1"/>
    </source>
</evidence>
<accession>A0A502EKG3</accession>
<sequence length="81" mass="8423">MSGVLDATRLRHRPLNADSYKATAHVGSPRRLNARALGGLSQAAPEVVQVPFAVHQLHGLPALHELESTLGKGGLKPGGAV</sequence>
<name>A0A502EKG3_9PROT</name>
<dbReference type="EMBL" id="RCZP01000083">
    <property type="protein sequence ID" value="TPG37937.1"/>
    <property type="molecule type" value="Genomic_DNA"/>
</dbReference>
<gene>
    <name evidence="1" type="ORF">EAH89_29765</name>
</gene>